<comment type="caution">
    <text evidence="3">The sequence shown here is derived from an EMBL/GenBank/DDBJ whole genome shotgun (WGS) entry which is preliminary data.</text>
</comment>
<dbReference type="eggNOG" id="ENOG502ZIDJ">
    <property type="taxonomic scope" value="Bacteria"/>
</dbReference>
<dbReference type="OrthoDB" id="9849154at2"/>
<evidence type="ECO:0000313" key="4">
    <source>
        <dbReference type="Proteomes" id="UP000009881"/>
    </source>
</evidence>
<protein>
    <submittedName>
        <fullName evidence="3">Uncharacterized protein</fullName>
    </submittedName>
</protein>
<organism evidence="3 4">
    <name type="scientific">Caenispirillum salinarum AK4</name>
    <dbReference type="NCBI Taxonomy" id="1238182"/>
    <lineage>
        <taxon>Bacteria</taxon>
        <taxon>Pseudomonadati</taxon>
        <taxon>Pseudomonadota</taxon>
        <taxon>Alphaproteobacteria</taxon>
        <taxon>Rhodospirillales</taxon>
        <taxon>Novispirillaceae</taxon>
        <taxon>Caenispirillum</taxon>
    </lineage>
</organism>
<proteinExistence type="predicted"/>
<dbReference type="RefSeq" id="WP_009539514.1">
    <property type="nucleotide sequence ID" value="NZ_ANHY01000004.1"/>
</dbReference>
<keyword evidence="2" id="KW-0472">Membrane</keyword>
<dbReference type="AlphaFoldDB" id="K9HPQ5"/>
<keyword evidence="2" id="KW-1133">Transmembrane helix</keyword>
<evidence type="ECO:0000256" key="1">
    <source>
        <dbReference type="SAM" id="Coils"/>
    </source>
</evidence>
<evidence type="ECO:0000256" key="2">
    <source>
        <dbReference type="SAM" id="Phobius"/>
    </source>
</evidence>
<dbReference type="STRING" id="1238182.C882_3317"/>
<keyword evidence="1" id="KW-0175">Coiled coil</keyword>
<name>K9HPQ5_9PROT</name>
<gene>
    <name evidence="3" type="ORF">C882_3317</name>
</gene>
<feature type="coiled-coil region" evidence="1">
    <location>
        <begin position="42"/>
        <end position="76"/>
    </location>
</feature>
<keyword evidence="4" id="KW-1185">Reference proteome</keyword>
<dbReference type="Proteomes" id="UP000009881">
    <property type="component" value="Unassembled WGS sequence"/>
</dbReference>
<reference evidence="3 4" key="1">
    <citation type="journal article" date="2013" name="Genome Announc.">
        <title>Draft Genome Sequence of an Alphaproteobacterium, Caenispirillum salinarum AK4(T), Isolated from a Solar Saltern.</title>
        <authorList>
            <person name="Khatri I."/>
            <person name="Singh A."/>
            <person name="Korpole S."/>
            <person name="Pinnaka A.K."/>
            <person name="Subramanian S."/>
        </authorList>
    </citation>
    <scope>NUCLEOTIDE SEQUENCE [LARGE SCALE GENOMIC DNA]</scope>
    <source>
        <strain evidence="3 4">AK4</strain>
    </source>
</reference>
<evidence type="ECO:0000313" key="3">
    <source>
        <dbReference type="EMBL" id="EKV32253.1"/>
    </source>
</evidence>
<sequence length="216" mass="23825">MTTADIARAFARLSRRTRVSVIVMGVTLALGGVLFLGGEHLVETWGQDAQRLQQEVTRVEGEAMRLRRDIEFVQQNTGRYEQVLARGLFGERNRLLARRALERQLASHRLQGDITLHPRSQGPSHRIAGTEYRMLTAPVVMAADGMLDADLFDLMGDIGGSLPGYLVLESAVLTREDVTPEKLQTLRSGLPVPLVRGRLTYHWLSAAPAASGEATQ</sequence>
<feature type="transmembrane region" description="Helical" evidence="2">
    <location>
        <begin position="21"/>
        <end position="38"/>
    </location>
</feature>
<accession>K9HPQ5</accession>
<keyword evidence="2" id="KW-0812">Transmembrane</keyword>
<dbReference type="EMBL" id="ANHY01000004">
    <property type="protein sequence ID" value="EKV32253.1"/>
    <property type="molecule type" value="Genomic_DNA"/>
</dbReference>